<dbReference type="PANTHER" id="PTHR21581">
    <property type="entry name" value="D-ALANYL-D-ALANINE CARBOXYPEPTIDASE"/>
    <property type="match status" value="1"/>
</dbReference>
<dbReference type="InterPro" id="IPR018044">
    <property type="entry name" value="Peptidase_S11"/>
</dbReference>
<comment type="similarity">
    <text evidence="1 9">Belongs to the peptidase S11 family.</text>
</comment>
<name>A0A1F4UUR1_UNCKA</name>
<reference evidence="11 12" key="1">
    <citation type="journal article" date="2016" name="Nat. Commun.">
        <title>Thousands of microbial genomes shed light on interconnected biogeochemical processes in an aquifer system.</title>
        <authorList>
            <person name="Anantharaman K."/>
            <person name="Brown C.T."/>
            <person name="Hug L.A."/>
            <person name="Sharon I."/>
            <person name="Castelle C.J."/>
            <person name="Probst A.J."/>
            <person name="Thomas B.C."/>
            <person name="Singh A."/>
            <person name="Wilkins M.J."/>
            <person name="Karaoz U."/>
            <person name="Brodie E.L."/>
            <person name="Williams K.H."/>
            <person name="Hubbard S.S."/>
            <person name="Banfield J.F."/>
        </authorList>
    </citation>
    <scope>NUCLEOTIDE SEQUENCE [LARGE SCALE GENOMIC DNA]</scope>
</reference>
<dbReference type="GO" id="GO:0071555">
    <property type="term" value="P:cell wall organization"/>
    <property type="evidence" value="ECO:0007669"/>
    <property type="project" value="UniProtKB-KW"/>
</dbReference>
<organism evidence="11 12">
    <name type="scientific">candidate division WWE3 bacterium RIFCSPHIGHO2_01_FULL_42_13</name>
    <dbReference type="NCBI Taxonomy" id="1802617"/>
    <lineage>
        <taxon>Bacteria</taxon>
        <taxon>Katanobacteria</taxon>
    </lineage>
</organism>
<sequence length="247" mass="26821">MAGQAGMLVELNSGDILFSKNADERRPIASLVKIMTTVVALEHKNIDSKVFITLDAAHVGENSMGISSGETYTLEELLYGMILHSGNDAAYAIAEVVAGDSDRFVDWMNFKAEELGLQNTYFADPSGLDDGSYSTSADLVKLTRYAMKNPEFRKIVGTVEKEIFSTDEHKYIYLYNQTNLLTTYPGVAGVKTGFTEEAGLSLVTYAANGGKEVVGVVLNSIDRKGDMILMLDHGFETLGINVGHGLL</sequence>
<evidence type="ECO:0000259" key="10">
    <source>
        <dbReference type="Pfam" id="PF00768"/>
    </source>
</evidence>
<keyword evidence="5" id="KW-0573">Peptidoglycan synthesis</keyword>
<dbReference type="EMBL" id="MEVA01000001">
    <property type="protein sequence ID" value="OGC47943.1"/>
    <property type="molecule type" value="Genomic_DNA"/>
</dbReference>
<keyword evidence="6" id="KW-0961">Cell wall biogenesis/degradation</keyword>
<evidence type="ECO:0000256" key="9">
    <source>
        <dbReference type="RuleBase" id="RU004016"/>
    </source>
</evidence>
<evidence type="ECO:0000256" key="7">
    <source>
        <dbReference type="PIRSR" id="PIRSR618044-1"/>
    </source>
</evidence>
<evidence type="ECO:0000256" key="3">
    <source>
        <dbReference type="ARBA" id="ARBA00022801"/>
    </source>
</evidence>
<dbReference type="GO" id="GO:0008360">
    <property type="term" value="P:regulation of cell shape"/>
    <property type="evidence" value="ECO:0007669"/>
    <property type="project" value="UniProtKB-KW"/>
</dbReference>
<evidence type="ECO:0000313" key="12">
    <source>
        <dbReference type="Proteomes" id="UP000176608"/>
    </source>
</evidence>
<dbReference type="Proteomes" id="UP000176608">
    <property type="component" value="Unassembled WGS sequence"/>
</dbReference>
<proteinExistence type="inferred from homology"/>
<evidence type="ECO:0000256" key="8">
    <source>
        <dbReference type="PIRSR" id="PIRSR618044-2"/>
    </source>
</evidence>
<feature type="active site" evidence="7">
    <location>
        <position position="85"/>
    </location>
</feature>
<evidence type="ECO:0000256" key="4">
    <source>
        <dbReference type="ARBA" id="ARBA00022960"/>
    </source>
</evidence>
<dbReference type="InterPro" id="IPR001967">
    <property type="entry name" value="Peptidase_S11_N"/>
</dbReference>
<keyword evidence="4" id="KW-0133">Cell shape</keyword>
<feature type="active site" description="Proton acceptor" evidence="7">
    <location>
        <position position="33"/>
    </location>
</feature>
<accession>A0A1F4UUR1</accession>
<feature type="active site" description="Acyl-ester intermediate" evidence="7">
    <location>
        <position position="30"/>
    </location>
</feature>
<dbReference type="Pfam" id="PF00768">
    <property type="entry name" value="Peptidase_S11"/>
    <property type="match status" value="1"/>
</dbReference>
<keyword evidence="3" id="KW-0378">Hydrolase</keyword>
<dbReference type="GO" id="GO:0006508">
    <property type="term" value="P:proteolysis"/>
    <property type="evidence" value="ECO:0007669"/>
    <property type="project" value="InterPro"/>
</dbReference>
<evidence type="ECO:0000313" key="11">
    <source>
        <dbReference type="EMBL" id="OGC47943.1"/>
    </source>
</evidence>
<dbReference type="SUPFAM" id="SSF56601">
    <property type="entry name" value="beta-lactamase/transpeptidase-like"/>
    <property type="match status" value="1"/>
</dbReference>
<dbReference type="GO" id="GO:0009002">
    <property type="term" value="F:serine-type D-Ala-D-Ala carboxypeptidase activity"/>
    <property type="evidence" value="ECO:0007669"/>
    <property type="project" value="InterPro"/>
</dbReference>
<dbReference type="AlphaFoldDB" id="A0A1F4UUR1"/>
<protein>
    <recommendedName>
        <fullName evidence="10">Peptidase S11 D-alanyl-D-alanine carboxypeptidase A N-terminal domain-containing protein</fullName>
    </recommendedName>
</protein>
<comment type="caution">
    <text evidence="11">The sequence shown here is derived from an EMBL/GenBank/DDBJ whole genome shotgun (WGS) entry which is preliminary data.</text>
</comment>
<evidence type="ECO:0000256" key="6">
    <source>
        <dbReference type="ARBA" id="ARBA00023316"/>
    </source>
</evidence>
<dbReference type="PANTHER" id="PTHR21581:SF33">
    <property type="entry name" value="D-ALANYL-D-ALANINE CARBOXYPEPTIDASE DACB"/>
    <property type="match status" value="1"/>
</dbReference>
<dbReference type="PRINTS" id="PR00725">
    <property type="entry name" value="DADACBPTASE1"/>
</dbReference>
<evidence type="ECO:0000256" key="2">
    <source>
        <dbReference type="ARBA" id="ARBA00022729"/>
    </source>
</evidence>
<feature type="domain" description="Peptidase S11 D-alanyl-D-alanine carboxypeptidase A N-terminal" evidence="10">
    <location>
        <begin position="4"/>
        <end position="220"/>
    </location>
</feature>
<dbReference type="STRING" id="1802617.A2886_01360"/>
<dbReference type="GO" id="GO:0009252">
    <property type="term" value="P:peptidoglycan biosynthetic process"/>
    <property type="evidence" value="ECO:0007669"/>
    <property type="project" value="UniProtKB-KW"/>
</dbReference>
<evidence type="ECO:0000256" key="1">
    <source>
        <dbReference type="ARBA" id="ARBA00007164"/>
    </source>
</evidence>
<gene>
    <name evidence="11" type="ORF">A2886_01360</name>
</gene>
<evidence type="ECO:0000256" key="5">
    <source>
        <dbReference type="ARBA" id="ARBA00022984"/>
    </source>
</evidence>
<keyword evidence="2" id="KW-0732">Signal</keyword>
<dbReference type="Gene3D" id="3.40.710.10">
    <property type="entry name" value="DD-peptidase/beta-lactamase superfamily"/>
    <property type="match status" value="1"/>
</dbReference>
<feature type="binding site" evidence="8">
    <location>
        <position position="191"/>
    </location>
    <ligand>
        <name>substrate</name>
    </ligand>
</feature>
<dbReference type="InterPro" id="IPR012338">
    <property type="entry name" value="Beta-lactam/transpept-like"/>
</dbReference>